<name>A0A9X1P6P3_9BACT</name>
<dbReference type="RefSeq" id="WP_234612345.1">
    <property type="nucleotide sequence ID" value="NZ_CP098806.1"/>
</dbReference>
<evidence type="ECO:0000313" key="2">
    <source>
        <dbReference type="Proteomes" id="UP001139700"/>
    </source>
</evidence>
<keyword evidence="2" id="KW-1185">Reference proteome</keyword>
<accession>A0A9X1P6P3</accession>
<proteinExistence type="predicted"/>
<sequence length="69" mass="7454">MATIKITSSEFIDRGVIKTHPTGSSYIYLSFTKRIAFAAACLVPMYSGLRKFSMPALLVGASALLERGP</sequence>
<comment type="caution">
    <text evidence="1">The sequence shown here is derived from an EMBL/GenBank/DDBJ whole genome shotgun (WGS) entry which is preliminary data.</text>
</comment>
<gene>
    <name evidence="1" type="ORF">LXM24_07410</name>
</gene>
<dbReference type="EMBL" id="JAJTTA010000002">
    <property type="protein sequence ID" value="MCF0039909.1"/>
    <property type="molecule type" value="Genomic_DNA"/>
</dbReference>
<dbReference type="AlphaFoldDB" id="A0A9X1P6P3"/>
<protein>
    <submittedName>
        <fullName evidence="1">Uncharacterized protein</fullName>
    </submittedName>
</protein>
<organism evidence="1 2">
    <name type="scientific">Dyadobacter fanqingshengii</name>
    <dbReference type="NCBI Taxonomy" id="2906443"/>
    <lineage>
        <taxon>Bacteria</taxon>
        <taxon>Pseudomonadati</taxon>
        <taxon>Bacteroidota</taxon>
        <taxon>Cytophagia</taxon>
        <taxon>Cytophagales</taxon>
        <taxon>Spirosomataceae</taxon>
        <taxon>Dyadobacter</taxon>
    </lineage>
</organism>
<dbReference type="Proteomes" id="UP001139700">
    <property type="component" value="Unassembled WGS sequence"/>
</dbReference>
<reference evidence="1" key="1">
    <citation type="submission" date="2021-12" db="EMBL/GenBank/DDBJ databases">
        <title>Novel species in genus Dyadobacter.</title>
        <authorList>
            <person name="Ma C."/>
        </authorList>
    </citation>
    <scope>NUCLEOTIDE SEQUENCE</scope>
    <source>
        <strain evidence="1">CY399</strain>
    </source>
</reference>
<evidence type="ECO:0000313" key="1">
    <source>
        <dbReference type="EMBL" id="MCF0039909.1"/>
    </source>
</evidence>